<comment type="caution">
    <text evidence="1">The sequence shown here is derived from an EMBL/GenBank/DDBJ whole genome shotgun (WGS) entry which is preliminary data.</text>
</comment>
<protein>
    <submittedName>
        <fullName evidence="1">Sugar or nucleoside kinase, ribokinase family</fullName>
    </submittedName>
</protein>
<keyword evidence="1" id="KW-0808">Transferase</keyword>
<reference evidence="1" key="1">
    <citation type="submission" date="2021-02" db="EMBL/GenBank/DDBJ databases">
        <authorList>
            <person name="Cremers G."/>
            <person name="Picone N."/>
        </authorList>
    </citation>
    <scope>NUCLEOTIDE SEQUENCE</scope>
    <source>
        <strain evidence="1">PQ17</strain>
    </source>
</reference>
<dbReference type="InterPro" id="IPR029056">
    <property type="entry name" value="Ribokinase-like"/>
</dbReference>
<dbReference type="Pfam" id="PF25270">
    <property type="entry name" value="Khk"/>
    <property type="match status" value="1"/>
</dbReference>
<dbReference type="SUPFAM" id="SSF53613">
    <property type="entry name" value="Ribokinase-like"/>
    <property type="match status" value="1"/>
</dbReference>
<proteinExistence type="predicted"/>
<dbReference type="EMBL" id="CAJNOB010000034">
    <property type="protein sequence ID" value="CAF0701191.1"/>
    <property type="molecule type" value="Genomic_DNA"/>
</dbReference>
<sequence>MTDSRLARQTAERLIGSRAQLLKCPCLVGFDGFVEHTYRVVQERQGPTKWAPYRSLEDFLSKLRGGASTLWLEIVHETTRMAGDGPQTAFGLSTLGAPVHYVGMCGSESLHPVFSELGKRATVHPLLDPAPVHVLEFDDQRVSLAQEGNLGEFTWEIIKKRLGEANFKKLWNEAHLVAMLNWSRLPHLSQIWKKILSEIATRSDARKPVLIDLGDPSARAEPDLLGALKILEEFQERYDIFLLLNEPEAFHVAKVFRLKKPAATPQGIASLASLLREKLGLHTVVIHPTRFCAGADPQEPQGVWIEGPYTAKPKVQSGAGAHFNAGFATARLLGLSLAHSLQLAAACSGFYVRHATSPNREQLVRFLQTL</sequence>
<dbReference type="GO" id="GO:0016301">
    <property type="term" value="F:kinase activity"/>
    <property type="evidence" value="ECO:0007669"/>
    <property type="project" value="UniProtKB-KW"/>
</dbReference>
<organism evidence="1 2">
    <name type="scientific">Candidatus Methylacidithermus pantelleriae</name>
    <dbReference type="NCBI Taxonomy" id="2744239"/>
    <lineage>
        <taxon>Bacteria</taxon>
        <taxon>Pseudomonadati</taxon>
        <taxon>Verrucomicrobiota</taxon>
        <taxon>Methylacidiphilae</taxon>
        <taxon>Methylacidiphilales</taxon>
        <taxon>Methylacidiphilaceae</taxon>
        <taxon>Candidatus Methylacidithermus</taxon>
    </lineage>
</organism>
<keyword evidence="1" id="KW-0418">Kinase</keyword>
<accession>A0A8J2BNC9</accession>
<dbReference type="InterPro" id="IPR057621">
    <property type="entry name" value="Khk_prokaryotic"/>
</dbReference>
<dbReference type="AlphaFoldDB" id="A0A8J2BNC9"/>
<name>A0A8J2BNC9_9BACT</name>
<gene>
    <name evidence="1" type="ORF">MPNT_40179</name>
</gene>
<evidence type="ECO:0000313" key="2">
    <source>
        <dbReference type="Proteomes" id="UP000663859"/>
    </source>
</evidence>
<evidence type="ECO:0000313" key="1">
    <source>
        <dbReference type="EMBL" id="CAF0701191.1"/>
    </source>
</evidence>
<dbReference type="Proteomes" id="UP000663859">
    <property type="component" value="Unassembled WGS sequence"/>
</dbReference>
<dbReference type="RefSeq" id="WP_174582252.1">
    <property type="nucleotide sequence ID" value="NZ_CAJNOB010000034.1"/>
</dbReference>
<keyword evidence="2" id="KW-1185">Reference proteome</keyword>
<dbReference type="Gene3D" id="3.40.1190.20">
    <property type="match status" value="1"/>
</dbReference>